<comment type="similarity">
    <text evidence="6 7">Belongs to the LipB family.</text>
</comment>
<dbReference type="Proteomes" id="UP000215767">
    <property type="component" value="Unassembled WGS sequence"/>
</dbReference>
<dbReference type="PROSITE" id="PS01313">
    <property type="entry name" value="LIPB"/>
    <property type="match status" value="1"/>
</dbReference>
<evidence type="ECO:0000256" key="3">
    <source>
        <dbReference type="ARBA" id="ARBA00022679"/>
    </source>
</evidence>
<feature type="site" description="Lowers pKa of active site Cys" evidence="6 10">
    <location>
        <position position="137"/>
    </location>
</feature>
<feature type="binding site" evidence="6 9">
    <location>
        <begin position="66"/>
        <end position="73"/>
    </location>
    <ligand>
        <name>substrate</name>
    </ligand>
</feature>
<evidence type="ECO:0000256" key="10">
    <source>
        <dbReference type="PIRSR" id="PIRSR016262-3"/>
    </source>
</evidence>
<dbReference type="CDD" id="cd16444">
    <property type="entry name" value="LipB"/>
    <property type="match status" value="1"/>
</dbReference>
<dbReference type="HAMAP" id="MF_00013">
    <property type="entry name" value="LipB"/>
    <property type="match status" value="1"/>
</dbReference>
<evidence type="ECO:0000259" key="11">
    <source>
        <dbReference type="PROSITE" id="PS51733"/>
    </source>
</evidence>
<dbReference type="GO" id="GO:0033819">
    <property type="term" value="F:lipoyl(octanoyl) transferase activity"/>
    <property type="evidence" value="ECO:0007669"/>
    <property type="project" value="UniProtKB-EC"/>
</dbReference>
<dbReference type="OrthoDB" id="9787061at2"/>
<evidence type="ECO:0000313" key="12">
    <source>
        <dbReference type="EMBL" id="OZI62948.1"/>
    </source>
</evidence>
<evidence type="ECO:0000256" key="2">
    <source>
        <dbReference type="ARBA" id="ARBA00022490"/>
    </source>
</evidence>
<comment type="subcellular location">
    <subcellularLocation>
        <location evidence="6">Cytoplasm</location>
    </subcellularLocation>
</comment>
<keyword evidence="3 6" id="KW-0808">Transferase</keyword>
<feature type="active site" description="Acyl-thioester intermediate" evidence="6 8">
    <location>
        <position position="171"/>
    </location>
</feature>
<evidence type="ECO:0000313" key="13">
    <source>
        <dbReference type="Proteomes" id="UP000215767"/>
    </source>
</evidence>
<keyword evidence="2 6" id="KW-0963">Cytoplasm</keyword>
<dbReference type="GO" id="GO:0005737">
    <property type="term" value="C:cytoplasm"/>
    <property type="evidence" value="ECO:0007669"/>
    <property type="project" value="UniProtKB-SubCell"/>
</dbReference>
<dbReference type="UniPathway" id="UPA00538">
    <property type="reaction ID" value="UER00592"/>
</dbReference>
<dbReference type="NCBIfam" id="TIGR00214">
    <property type="entry name" value="lipB"/>
    <property type="match status" value="1"/>
</dbReference>
<dbReference type="SUPFAM" id="SSF55681">
    <property type="entry name" value="Class II aaRS and biotin synthetases"/>
    <property type="match status" value="1"/>
</dbReference>
<evidence type="ECO:0000256" key="8">
    <source>
        <dbReference type="PIRSR" id="PIRSR016262-1"/>
    </source>
</evidence>
<dbReference type="PANTHER" id="PTHR10993">
    <property type="entry name" value="OCTANOYLTRANSFERASE"/>
    <property type="match status" value="1"/>
</dbReference>
<dbReference type="GO" id="GO:0009249">
    <property type="term" value="P:protein lipoylation"/>
    <property type="evidence" value="ECO:0007669"/>
    <property type="project" value="InterPro"/>
</dbReference>
<comment type="function">
    <text evidence="5 6 7">Catalyzes the transfer of endogenously produced octanoic acid from octanoyl-acyl-carrier-protein onto the lipoyl domains of lipoate-dependent enzymes. Lipoyl-ACP can also act as a substrate although octanoyl-ACP is likely to be the physiological substrate.</text>
</comment>
<feature type="binding site" evidence="6 9">
    <location>
        <begin position="153"/>
        <end position="155"/>
    </location>
    <ligand>
        <name>substrate</name>
    </ligand>
</feature>
<dbReference type="Pfam" id="PF21948">
    <property type="entry name" value="LplA-B_cat"/>
    <property type="match status" value="1"/>
</dbReference>
<evidence type="ECO:0000256" key="6">
    <source>
        <dbReference type="HAMAP-Rule" id="MF_00013"/>
    </source>
</evidence>
<dbReference type="InterPro" id="IPR004143">
    <property type="entry name" value="BPL_LPL_catalytic"/>
</dbReference>
<organism evidence="12 13">
    <name type="scientific">Bordetella genomosp. 11</name>
    <dbReference type="NCBI Taxonomy" id="1416808"/>
    <lineage>
        <taxon>Bacteria</taxon>
        <taxon>Pseudomonadati</taxon>
        <taxon>Pseudomonadota</taxon>
        <taxon>Betaproteobacteria</taxon>
        <taxon>Burkholderiales</taxon>
        <taxon>Alcaligenaceae</taxon>
        <taxon>Bordetella</taxon>
    </lineage>
</organism>
<sequence>MIKWLNRPADYAAVWQAMQAFTEARTPATADEIWLCEHGPVYTLGQAGKPEHVLNPHDIPVVRTDRGGQVTYHGPGQVVAYALIDLRRAGIYVKEYVAFLEDAVIATLAGYGIQACRKPGAPGVYVPVPSADGELAKIAALGIKIRSGCAYHGVALNVDMDLAPFLGINPCGYENLATTDMASCGVAASLRDVGESLASRIARIAARDAGAA</sequence>
<dbReference type="FunFam" id="3.30.930.10:FF:000020">
    <property type="entry name" value="Octanoyltransferase"/>
    <property type="match status" value="1"/>
</dbReference>
<evidence type="ECO:0000256" key="4">
    <source>
        <dbReference type="ARBA" id="ARBA00023315"/>
    </source>
</evidence>
<dbReference type="EMBL" id="NEVS01000004">
    <property type="protein sequence ID" value="OZI62948.1"/>
    <property type="molecule type" value="Genomic_DNA"/>
</dbReference>
<proteinExistence type="inferred from homology"/>
<keyword evidence="4 6" id="KW-0012">Acyltransferase</keyword>
<dbReference type="InterPro" id="IPR000544">
    <property type="entry name" value="Octanoyltransferase"/>
</dbReference>
<dbReference type="PROSITE" id="PS51733">
    <property type="entry name" value="BPL_LPL_CATALYTIC"/>
    <property type="match status" value="1"/>
</dbReference>
<comment type="pathway">
    <text evidence="1 6 7">Protein modification; protein lipoylation via endogenous pathway; protein N(6)-(lipoyl)lysine from octanoyl-[acyl-carrier-protein]: step 1/2.</text>
</comment>
<gene>
    <name evidence="6" type="primary">lipB</name>
    <name evidence="12" type="ORF">CAL28_27930</name>
</gene>
<dbReference type="NCBIfam" id="NF010922">
    <property type="entry name" value="PRK14342.1"/>
    <property type="match status" value="1"/>
</dbReference>
<comment type="catalytic activity">
    <reaction evidence="6 7">
        <text>octanoyl-[ACP] + L-lysyl-[protein] = N(6)-octanoyl-L-lysyl-[protein] + holo-[ACP] + H(+)</text>
        <dbReference type="Rhea" id="RHEA:17665"/>
        <dbReference type="Rhea" id="RHEA-COMP:9636"/>
        <dbReference type="Rhea" id="RHEA-COMP:9685"/>
        <dbReference type="Rhea" id="RHEA-COMP:9752"/>
        <dbReference type="Rhea" id="RHEA-COMP:9928"/>
        <dbReference type="ChEBI" id="CHEBI:15378"/>
        <dbReference type="ChEBI" id="CHEBI:29969"/>
        <dbReference type="ChEBI" id="CHEBI:64479"/>
        <dbReference type="ChEBI" id="CHEBI:78463"/>
        <dbReference type="ChEBI" id="CHEBI:78809"/>
        <dbReference type="EC" id="2.3.1.181"/>
    </reaction>
</comment>
<dbReference type="InterPro" id="IPR020605">
    <property type="entry name" value="Octanoyltransferase_CS"/>
</dbReference>
<dbReference type="EC" id="2.3.1.181" evidence="6 7"/>
<dbReference type="NCBIfam" id="NF010923">
    <property type="entry name" value="PRK14343.1"/>
    <property type="match status" value="1"/>
</dbReference>
<feature type="domain" description="BPL/LPL catalytic" evidence="11">
    <location>
        <begin position="27"/>
        <end position="209"/>
    </location>
</feature>
<reference evidence="13" key="1">
    <citation type="submission" date="2017-05" db="EMBL/GenBank/DDBJ databases">
        <title>Complete and WGS of Bordetella genogroups.</title>
        <authorList>
            <person name="Spilker T."/>
            <person name="Lipuma J."/>
        </authorList>
    </citation>
    <scope>NUCLEOTIDE SEQUENCE [LARGE SCALE GENOMIC DNA]</scope>
    <source>
        <strain evidence="13">AU8856</strain>
    </source>
</reference>
<keyword evidence="13" id="KW-1185">Reference proteome</keyword>
<evidence type="ECO:0000256" key="1">
    <source>
        <dbReference type="ARBA" id="ARBA00004821"/>
    </source>
</evidence>
<comment type="caution">
    <text evidence="12">The sequence shown here is derived from an EMBL/GenBank/DDBJ whole genome shotgun (WGS) entry which is preliminary data.</text>
</comment>
<evidence type="ECO:0000256" key="5">
    <source>
        <dbReference type="ARBA" id="ARBA00024732"/>
    </source>
</evidence>
<dbReference type="PIRSF" id="PIRSF016262">
    <property type="entry name" value="LPLase"/>
    <property type="match status" value="1"/>
</dbReference>
<dbReference type="InterPro" id="IPR045864">
    <property type="entry name" value="aa-tRNA-synth_II/BPL/LPL"/>
</dbReference>
<accession>A0A261UM42</accession>
<evidence type="ECO:0000256" key="9">
    <source>
        <dbReference type="PIRSR" id="PIRSR016262-2"/>
    </source>
</evidence>
<dbReference type="RefSeq" id="WP_094844221.1">
    <property type="nucleotide sequence ID" value="NZ_NEVS01000004.1"/>
</dbReference>
<evidence type="ECO:0000256" key="7">
    <source>
        <dbReference type="PIRNR" id="PIRNR016262"/>
    </source>
</evidence>
<name>A0A261UM42_9BORD</name>
<comment type="miscellaneous">
    <text evidence="6">In the reaction, the free carboxyl group of octanoic acid is attached via an amide linkage to the epsilon-amino group of a specific lysine residue of lipoyl domains of lipoate-dependent enzymes.</text>
</comment>
<dbReference type="PANTHER" id="PTHR10993:SF7">
    <property type="entry name" value="LIPOYLTRANSFERASE 2, MITOCHONDRIAL-RELATED"/>
    <property type="match status" value="1"/>
</dbReference>
<protein>
    <recommendedName>
        <fullName evidence="6 7">Octanoyltransferase</fullName>
        <ecNumber evidence="6 7">2.3.1.181</ecNumber>
    </recommendedName>
    <alternativeName>
        <fullName evidence="6">Lipoate-protein ligase B</fullName>
    </alternativeName>
    <alternativeName>
        <fullName evidence="6">Lipoyl/octanoyl transferase</fullName>
    </alternativeName>
    <alternativeName>
        <fullName evidence="6">Octanoyl-[acyl-carrier-protein]-protein N-octanoyltransferase</fullName>
    </alternativeName>
</protein>
<dbReference type="Gene3D" id="3.30.930.10">
    <property type="entry name" value="Bira Bifunctional Protein, Domain 2"/>
    <property type="match status" value="1"/>
</dbReference>
<dbReference type="AlphaFoldDB" id="A0A261UM42"/>
<feature type="binding site" evidence="6 9">
    <location>
        <begin position="140"/>
        <end position="142"/>
    </location>
    <ligand>
        <name>substrate</name>
    </ligand>
</feature>